<feature type="region of interest" description="Disordered" evidence="1">
    <location>
        <begin position="57"/>
        <end position="85"/>
    </location>
</feature>
<feature type="region of interest" description="Disordered" evidence="1">
    <location>
        <begin position="137"/>
        <end position="170"/>
    </location>
</feature>
<comment type="caution">
    <text evidence="2">The sequence shown here is derived from an EMBL/GenBank/DDBJ whole genome shotgun (WGS) entry which is preliminary data.</text>
</comment>
<protein>
    <submittedName>
        <fullName evidence="2">Uncharacterized protein</fullName>
    </submittedName>
</protein>
<evidence type="ECO:0000256" key="1">
    <source>
        <dbReference type="SAM" id="MobiDB-lite"/>
    </source>
</evidence>
<feature type="compositionally biased region" description="Low complexity" evidence="1">
    <location>
        <begin position="75"/>
        <end position="85"/>
    </location>
</feature>
<dbReference type="Proteomes" id="UP000626109">
    <property type="component" value="Unassembled WGS sequence"/>
</dbReference>
<proteinExistence type="predicted"/>
<dbReference type="EMBL" id="CAJNNW010002424">
    <property type="protein sequence ID" value="CAE8644227.1"/>
    <property type="molecule type" value="Genomic_DNA"/>
</dbReference>
<name>A0A813I2W8_POLGL</name>
<gene>
    <name evidence="2" type="ORF">PGLA2088_LOCUS2870</name>
</gene>
<sequence>MVGPIMRNVMRHVATASTGLPEGAAFQLQHGFTMEPAGQRTRAEQLLLDVCNTRAPSSADGGLSSISTPVMPTEPSFSSLPPTPSCSSSSPVLPSAWSLLQATPASRRGLNAEESCDESMSTPLPFGSGFFAEHSGSTPASASWAPRRLSDDGDSSMFVRQNSGGSRLDEAMSSNIEDDFFDLDDGFALPPPMIDFDFDALPGTAKEALKNEDASASFALAVVMRHITARRLAAGIWSQAKLDCNEAGQPETDEANQSAKPAMIGKTNAISAETNIKLQKASGNLTGA</sequence>
<organism evidence="2 3">
    <name type="scientific">Polarella glacialis</name>
    <name type="common">Dinoflagellate</name>
    <dbReference type="NCBI Taxonomy" id="89957"/>
    <lineage>
        <taxon>Eukaryota</taxon>
        <taxon>Sar</taxon>
        <taxon>Alveolata</taxon>
        <taxon>Dinophyceae</taxon>
        <taxon>Suessiales</taxon>
        <taxon>Suessiaceae</taxon>
        <taxon>Polarella</taxon>
    </lineage>
</organism>
<dbReference type="AlphaFoldDB" id="A0A813I2W8"/>
<accession>A0A813I2W8</accession>
<evidence type="ECO:0000313" key="3">
    <source>
        <dbReference type="Proteomes" id="UP000626109"/>
    </source>
</evidence>
<evidence type="ECO:0000313" key="2">
    <source>
        <dbReference type="EMBL" id="CAE8644227.1"/>
    </source>
</evidence>
<reference evidence="2" key="1">
    <citation type="submission" date="2021-02" db="EMBL/GenBank/DDBJ databases">
        <authorList>
            <person name="Dougan E. K."/>
            <person name="Rhodes N."/>
            <person name="Thang M."/>
            <person name="Chan C."/>
        </authorList>
    </citation>
    <scope>NUCLEOTIDE SEQUENCE</scope>
</reference>